<gene>
    <name evidence="2" type="ORF">SLAVMIC_01002</name>
</gene>
<accession>A0A8D9FQP7</accession>
<keyword evidence="1" id="KW-0472">Membrane</keyword>
<proteinExistence type="predicted"/>
<name>A0A8D9FQP7_9VIRU</name>
<protein>
    <submittedName>
        <fullName evidence="2">Uncharacterized protein</fullName>
    </submittedName>
</protein>
<keyword evidence="1" id="KW-0812">Transmembrane</keyword>
<reference evidence="2" key="1">
    <citation type="submission" date="2021-06" db="EMBL/GenBank/DDBJ databases">
        <authorList>
            <person name="Gannon L."/>
            <person name="Redgwell R T."/>
            <person name="Michniewski S."/>
            <person name="Harrison D C."/>
            <person name="Millard A."/>
        </authorList>
    </citation>
    <scope>NUCLEOTIDE SEQUENCE</scope>
</reference>
<feature type="transmembrane region" description="Helical" evidence="1">
    <location>
        <begin position="6"/>
        <end position="26"/>
    </location>
</feature>
<evidence type="ECO:0000256" key="1">
    <source>
        <dbReference type="SAM" id="Phobius"/>
    </source>
</evidence>
<organism evidence="2">
    <name type="scientific">uncultured marine phage</name>
    <dbReference type="NCBI Taxonomy" id="707152"/>
    <lineage>
        <taxon>Viruses</taxon>
        <taxon>environmental samples</taxon>
    </lineage>
</organism>
<dbReference type="EMBL" id="OU342829">
    <property type="protein sequence ID" value="CAG7581730.1"/>
    <property type="molecule type" value="Genomic_DNA"/>
</dbReference>
<sequence>MASYWIALIVFFGIVGLTFLIIYTYYKWRDSEKQVNKRKLIKNKKDREEKENELRMQIIEDDERELISFTSFVYEDGNIYYFRILSRGSSNIFNDIKCYKKDEGKYIQIGDSEMIDVEFDSFKIKKECEQIMKKAFPQTSLKNWDGVVGDVPDWLVREAKLKNLLKNDTEKGEETR</sequence>
<keyword evidence="1" id="KW-1133">Transmembrane helix</keyword>
<evidence type="ECO:0000313" key="2">
    <source>
        <dbReference type="EMBL" id="CAG7581730.1"/>
    </source>
</evidence>